<dbReference type="Proteomes" id="UP000643701">
    <property type="component" value="Unassembled WGS sequence"/>
</dbReference>
<dbReference type="PANTHER" id="PTHR33798">
    <property type="entry name" value="FLAVOPROTEIN OXYGENASE"/>
    <property type="match status" value="1"/>
</dbReference>
<dbReference type="SUPFAM" id="SSF50475">
    <property type="entry name" value="FMN-binding split barrel"/>
    <property type="match status" value="1"/>
</dbReference>
<feature type="domain" description="Flavin reductase like" evidence="5">
    <location>
        <begin position="24"/>
        <end position="174"/>
    </location>
</feature>
<evidence type="ECO:0000256" key="2">
    <source>
        <dbReference type="ARBA" id="ARBA00022630"/>
    </source>
</evidence>
<reference evidence="6" key="1">
    <citation type="submission" date="2020-03" db="EMBL/GenBank/DDBJ databases">
        <title>Psychroflexus Maritimus sp. nov., isolate from marine sediment.</title>
        <authorList>
            <person name="Zhong Y.-L."/>
        </authorList>
    </citation>
    <scope>NUCLEOTIDE SEQUENCE</scope>
    <source>
        <strain evidence="6">C1</strain>
    </source>
</reference>
<evidence type="ECO:0000256" key="1">
    <source>
        <dbReference type="ARBA" id="ARBA00001917"/>
    </source>
</evidence>
<dbReference type="AlphaFoldDB" id="A0A967AE97"/>
<comment type="cofactor">
    <cofactor evidence="1">
        <name>FMN</name>
        <dbReference type="ChEBI" id="CHEBI:58210"/>
    </cofactor>
</comment>
<evidence type="ECO:0000313" key="7">
    <source>
        <dbReference type="Proteomes" id="UP000643701"/>
    </source>
</evidence>
<dbReference type="SMART" id="SM00903">
    <property type="entry name" value="Flavin_Reduct"/>
    <property type="match status" value="1"/>
</dbReference>
<dbReference type="GO" id="GO:0016646">
    <property type="term" value="F:oxidoreductase activity, acting on the CH-NH group of donors, NAD or NADP as acceptor"/>
    <property type="evidence" value="ECO:0007669"/>
    <property type="project" value="UniProtKB-ARBA"/>
</dbReference>
<accession>A0A967AE97</accession>
<dbReference type="EMBL" id="JAANAS010000072">
    <property type="protein sequence ID" value="NGZ90491.1"/>
    <property type="molecule type" value="Genomic_DNA"/>
</dbReference>
<name>A0A967AE97_9FLAO</name>
<comment type="caution">
    <text evidence="6">The sequence shown here is derived from an EMBL/GenBank/DDBJ whole genome shotgun (WGS) entry which is preliminary data.</text>
</comment>
<protein>
    <submittedName>
        <fullName evidence="6">Flavin oxidoreductase</fullName>
    </submittedName>
</protein>
<dbReference type="RefSeq" id="WP_166400730.1">
    <property type="nucleotide sequence ID" value="NZ_JAANAS010000072.1"/>
</dbReference>
<evidence type="ECO:0000259" key="5">
    <source>
        <dbReference type="SMART" id="SM00903"/>
    </source>
</evidence>
<proteinExistence type="inferred from homology"/>
<organism evidence="6 7">
    <name type="scientific">Psychroflexus maritimus</name>
    <dbReference type="NCBI Taxonomy" id="2714865"/>
    <lineage>
        <taxon>Bacteria</taxon>
        <taxon>Pseudomonadati</taxon>
        <taxon>Bacteroidota</taxon>
        <taxon>Flavobacteriia</taxon>
        <taxon>Flavobacteriales</taxon>
        <taxon>Flavobacteriaceae</taxon>
        <taxon>Psychroflexus</taxon>
    </lineage>
</organism>
<evidence type="ECO:0000313" key="6">
    <source>
        <dbReference type="EMBL" id="NGZ90491.1"/>
    </source>
</evidence>
<keyword evidence="3" id="KW-0288">FMN</keyword>
<gene>
    <name evidence="6" type="ORF">G7034_09520</name>
</gene>
<dbReference type="InterPro" id="IPR002563">
    <property type="entry name" value="Flavin_Rdtase-like_dom"/>
</dbReference>
<dbReference type="Gene3D" id="2.30.110.10">
    <property type="entry name" value="Electron Transport, Fmn-binding Protein, Chain A"/>
    <property type="match status" value="1"/>
</dbReference>
<keyword evidence="2" id="KW-0285">Flavoprotein</keyword>
<evidence type="ECO:0000256" key="3">
    <source>
        <dbReference type="ARBA" id="ARBA00022643"/>
    </source>
</evidence>
<dbReference type="InterPro" id="IPR012349">
    <property type="entry name" value="Split_barrel_FMN-bd"/>
</dbReference>
<sequence>MKKLSLEEIQALPKLARMHLVNSLGGIKSANLIGTMDTLGNENLAIFNSVIHLGSKPPMLNFMMRPHTVERHTYENIKDTLFFTVNHVHEDWVDLAHQTSAKYERVESEFEKVGLTAEYKDNFSVPLVRESKVKMVCSFVNEYHIKEQNCHLIIGQIEALYFHEDLQQKDGFLDLTKAKTAGIIGLDGYVQTSSLKRYDYARPHQKPSLK</sequence>
<keyword evidence="7" id="KW-1185">Reference proteome</keyword>
<dbReference type="GO" id="GO:0010181">
    <property type="term" value="F:FMN binding"/>
    <property type="evidence" value="ECO:0007669"/>
    <property type="project" value="InterPro"/>
</dbReference>
<evidence type="ECO:0000256" key="4">
    <source>
        <dbReference type="ARBA" id="ARBA00038054"/>
    </source>
</evidence>
<dbReference type="PANTHER" id="PTHR33798:SF5">
    <property type="entry name" value="FLAVIN REDUCTASE LIKE DOMAIN-CONTAINING PROTEIN"/>
    <property type="match status" value="1"/>
</dbReference>
<comment type="similarity">
    <text evidence="4">Belongs to the flavoredoxin family.</text>
</comment>
<dbReference type="Pfam" id="PF01613">
    <property type="entry name" value="Flavin_Reduct"/>
    <property type="match status" value="1"/>
</dbReference>